<dbReference type="Gene3D" id="3.40.50.1820">
    <property type="entry name" value="alpha/beta hydrolase"/>
    <property type="match status" value="1"/>
</dbReference>
<dbReference type="SUPFAM" id="SSF53474">
    <property type="entry name" value="alpha/beta-Hydrolases"/>
    <property type="match status" value="1"/>
</dbReference>
<evidence type="ECO:0000313" key="4">
    <source>
        <dbReference type="Proteomes" id="UP001271007"/>
    </source>
</evidence>
<dbReference type="InterPro" id="IPR029058">
    <property type="entry name" value="AB_hydrolase_fold"/>
</dbReference>
<evidence type="ECO:0000256" key="1">
    <source>
        <dbReference type="SAM" id="SignalP"/>
    </source>
</evidence>
<evidence type="ECO:0000313" key="3">
    <source>
        <dbReference type="EMBL" id="KAK3047092.1"/>
    </source>
</evidence>
<dbReference type="InterPro" id="IPR000073">
    <property type="entry name" value="AB_hydrolase_1"/>
</dbReference>
<accession>A0AAJ0D6B5</accession>
<organism evidence="3 4">
    <name type="scientific">Extremus antarcticus</name>
    <dbReference type="NCBI Taxonomy" id="702011"/>
    <lineage>
        <taxon>Eukaryota</taxon>
        <taxon>Fungi</taxon>
        <taxon>Dikarya</taxon>
        <taxon>Ascomycota</taxon>
        <taxon>Pezizomycotina</taxon>
        <taxon>Dothideomycetes</taxon>
        <taxon>Dothideomycetidae</taxon>
        <taxon>Mycosphaerellales</taxon>
        <taxon>Extremaceae</taxon>
        <taxon>Extremus</taxon>
    </lineage>
</organism>
<dbReference type="AlphaFoldDB" id="A0AAJ0D6B5"/>
<dbReference type="Proteomes" id="UP001271007">
    <property type="component" value="Unassembled WGS sequence"/>
</dbReference>
<reference evidence="3" key="1">
    <citation type="submission" date="2023-04" db="EMBL/GenBank/DDBJ databases">
        <title>Black Yeasts Isolated from many extreme environments.</title>
        <authorList>
            <person name="Coleine C."/>
            <person name="Stajich J.E."/>
            <person name="Selbmann L."/>
        </authorList>
    </citation>
    <scope>NUCLEOTIDE SEQUENCE</scope>
    <source>
        <strain evidence="3">CCFEE 5312</strain>
    </source>
</reference>
<evidence type="ECO:0000259" key="2">
    <source>
        <dbReference type="Pfam" id="PF12697"/>
    </source>
</evidence>
<dbReference type="EMBL" id="JAWDJX010000069">
    <property type="protein sequence ID" value="KAK3047092.1"/>
    <property type="molecule type" value="Genomic_DNA"/>
</dbReference>
<feature type="signal peptide" evidence="1">
    <location>
        <begin position="1"/>
        <end position="19"/>
    </location>
</feature>
<gene>
    <name evidence="3" type="ORF">LTR09_011517</name>
</gene>
<name>A0AAJ0D6B5_9PEZI</name>
<dbReference type="Pfam" id="PF12697">
    <property type="entry name" value="Abhydrolase_6"/>
    <property type="match status" value="1"/>
</dbReference>
<keyword evidence="4" id="KW-1185">Reference proteome</keyword>
<protein>
    <recommendedName>
        <fullName evidence="2">AB hydrolase-1 domain-containing protein</fullName>
    </recommendedName>
</protein>
<comment type="caution">
    <text evidence="3">The sequence shown here is derived from an EMBL/GenBank/DDBJ whole genome shotgun (WGS) entry which is preliminary data.</text>
</comment>
<feature type="domain" description="AB hydrolase-1" evidence="2">
    <location>
        <begin position="106"/>
        <end position="376"/>
    </location>
</feature>
<sequence length="395" mass="42538">MAVAAVVALALLCSKHVKAVAVPVTNPRCIDLTLPVSATSQNAIYDIPRVGSTIDAVSYELDLDTRTSPKDRLLRNITVSGTYDIAAKLCVPKDGKKKDLLHIATHGGVFDGRYWDAEIDPKQYSYVENVLDAGYSILTYDRLGNGGSDKPDPYKVNQLPMAVQILRGITKMARDGELMQYASSGSKAPSAPKFNKIIHVGHSLGSITTTGLITTYGNESDGAIITGFIPTFSFPAPTIGFDLHLASEYNPELFGDYPNGYFISSTQSAIQANFFSSRRNHTAGIGGFTPELLQYGDSIKSPFGVAELISAGQLNLGLAPDFKGPIQWMLAEYDWLVCGGDCRGTADMDVLDTLYPAVAGKEVYIQTGTGHGLPLHRNANTGFKVSLDFLDRNGL</sequence>
<feature type="chain" id="PRO_5042495554" description="AB hydrolase-1 domain-containing protein" evidence="1">
    <location>
        <begin position="20"/>
        <end position="395"/>
    </location>
</feature>
<proteinExistence type="predicted"/>
<keyword evidence="1" id="KW-0732">Signal</keyword>